<dbReference type="Gene3D" id="3.40.50.150">
    <property type="entry name" value="Vaccinia Virus protein VP39"/>
    <property type="match status" value="1"/>
</dbReference>
<feature type="non-terminal residue" evidence="2">
    <location>
        <position position="1"/>
    </location>
</feature>
<dbReference type="EMBL" id="BARU01029448">
    <property type="protein sequence ID" value="GAH67042.1"/>
    <property type="molecule type" value="Genomic_DNA"/>
</dbReference>
<dbReference type="InterPro" id="IPR022642">
    <property type="entry name" value="CheR_C"/>
</dbReference>
<dbReference type="SUPFAM" id="SSF53335">
    <property type="entry name" value="S-adenosyl-L-methionine-dependent methyltransferases"/>
    <property type="match status" value="1"/>
</dbReference>
<reference evidence="2" key="1">
    <citation type="journal article" date="2014" name="Front. Microbiol.">
        <title>High frequency of phylogenetically diverse reductive dehalogenase-homologous genes in deep subseafloor sedimentary metagenomes.</title>
        <authorList>
            <person name="Kawai M."/>
            <person name="Futagami T."/>
            <person name="Toyoda A."/>
            <person name="Takaki Y."/>
            <person name="Nishi S."/>
            <person name="Hori S."/>
            <person name="Arai W."/>
            <person name="Tsubouchi T."/>
            <person name="Morono Y."/>
            <person name="Uchiyama I."/>
            <person name="Ito T."/>
            <person name="Fujiyama A."/>
            <person name="Inagaki F."/>
            <person name="Takami H."/>
        </authorList>
    </citation>
    <scope>NUCLEOTIDE SEQUENCE</scope>
    <source>
        <strain evidence="2">Expedition CK06-06</strain>
    </source>
</reference>
<accession>X1HCD0</accession>
<name>X1HCD0_9ZZZZ</name>
<dbReference type="SMART" id="SM00138">
    <property type="entry name" value="MeTrc"/>
    <property type="match status" value="1"/>
</dbReference>
<feature type="domain" description="CheR-type methyltransferase" evidence="1">
    <location>
        <begin position="1"/>
        <end position="194"/>
    </location>
</feature>
<dbReference type="PANTHER" id="PTHR24422">
    <property type="entry name" value="CHEMOTAXIS PROTEIN METHYLTRANSFERASE"/>
    <property type="match status" value="1"/>
</dbReference>
<evidence type="ECO:0000259" key="1">
    <source>
        <dbReference type="PROSITE" id="PS50123"/>
    </source>
</evidence>
<dbReference type="AlphaFoldDB" id="X1HCD0"/>
<protein>
    <recommendedName>
        <fullName evidence="1">CheR-type methyltransferase domain-containing protein</fullName>
    </recommendedName>
</protein>
<organism evidence="2">
    <name type="scientific">marine sediment metagenome</name>
    <dbReference type="NCBI Taxonomy" id="412755"/>
    <lineage>
        <taxon>unclassified sequences</taxon>
        <taxon>metagenomes</taxon>
        <taxon>ecological metagenomes</taxon>
    </lineage>
</organism>
<sequence>DPNKFKALKDLIIPDLLKKKIRLRIWSAGCAGGEEPYSISIILCDLLGGEINGQDIIIYGTDINETLLERARRGVYERGQISLREIDSSYLQRYFEPAGNRFILKKRVKDLVRFSKSNLIYDKPLVGINIIFCKNVLIYLDAEATRKIILNFYHGLNRGGYLFLGNFELLEDYFLPYFEKVKIYGEFIYRKITAGSRTHKEMLKKQRHIKAVLNYEKLEEKAIN</sequence>
<dbReference type="InterPro" id="IPR029063">
    <property type="entry name" value="SAM-dependent_MTases_sf"/>
</dbReference>
<dbReference type="GO" id="GO:0008757">
    <property type="term" value="F:S-adenosylmethionine-dependent methyltransferase activity"/>
    <property type="evidence" value="ECO:0007669"/>
    <property type="project" value="InterPro"/>
</dbReference>
<comment type="caution">
    <text evidence="2">The sequence shown here is derived from an EMBL/GenBank/DDBJ whole genome shotgun (WGS) entry which is preliminary data.</text>
</comment>
<dbReference type="InterPro" id="IPR000780">
    <property type="entry name" value="CheR_MeTrfase"/>
</dbReference>
<proteinExistence type="predicted"/>
<dbReference type="InterPro" id="IPR050903">
    <property type="entry name" value="Bact_Chemotaxis_MeTrfase"/>
</dbReference>
<dbReference type="PROSITE" id="PS50123">
    <property type="entry name" value="CHER"/>
    <property type="match status" value="1"/>
</dbReference>
<evidence type="ECO:0000313" key="2">
    <source>
        <dbReference type="EMBL" id="GAH67042.1"/>
    </source>
</evidence>
<dbReference type="PANTHER" id="PTHR24422:SF10">
    <property type="entry name" value="CHEMOTAXIS PROTEIN METHYLTRANSFERASE 2"/>
    <property type="match status" value="1"/>
</dbReference>
<dbReference type="Pfam" id="PF01739">
    <property type="entry name" value="CheR"/>
    <property type="match status" value="1"/>
</dbReference>
<gene>
    <name evidence="2" type="ORF">S03H2_46846</name>
</gene>